<dbReference type="PANTHER" id="PTHR19865">
    <property type="entry name" value="U3 SMALL NUCLEOLAR RNA INTERACTING PROTEIN 2"/>
    <property type="match status" value="1"/>
</dbReference>
<evidence type="ECO:0000256" key="1">
    <source>
        <dbReference type="ARBA" id="ARBA00004123"/>
    </source>
</evidence>
<evidence type="ECO:0000313" key="7">
    <source>
        <dbReference type="EMBL" id="CAJ0940890.1"/>
    </source>
</evidence>
<dbReference type="PROSITE" id="PS50294">
    <property type="entry name" value="WD_REPEATS_REGION"/>
    <property type="match status" value="2"/>
</dbReference>
<dbReference type="PROSITE" id="PS50082">
    <property type="entry name" value="WD_REPEATS_2"/>
    <property type="match status" value="5"/>
</dbReference>
<dbReference type="InterPro" id="IPR015943">
    <property type="entry name" value="WD40/YVTN_repeat-like_dom_sf"/>
</dbReference>
<accession>A0ABN9LGJ6</accession>
<proteinExistence type="predicted"/>
<dbReference type="PROSITE" id="PS00678">
    <property type="entry name" value="WD_REPEATS_1"/>
    <property type="match status" value="3"/>
</dbReference>
<sequence length="567" mass="62673">MFTLVTGIVGRWRAVCVTALQRPNSDAAAIRIVIGIAAASLNVKGPLRLRSAIPVLSVSRKQSGDVTALLSGSQTVQEESREAEPQRWRTVSGERCRRKEEEAEEANLREEIESDSDSDLAPTHRKEEHEEELEETPQEKKLRLAKEYLQQLQEQEEERLEDASEDVIGHRLQENVLLPGSGVISGPYLNSAGSSSVLWPKRIFLSQRSKLVIAVSTLTSICIDTLRSLWCCHGSNNIVTAKYLRHIIKLELLPPEPAEIRLLRGHQGPVTCLVITPDDKHVFSGSKDCAIIKWSISDGKKVHKIAGGTEGLRGPAHRAHRHILCMALSSDGKYLASGDANKLIYIWNAETCERLHKFQGHRGPVSGLSFQKGTYQLFSASHDRSVKVWNVAENAYIETLFGHQDCITGLDSLSRERGSIDCIRLINEEHMVSGADDGSLALWNVSKKKPLARRRCAHGSHGEAGLEQPHWVSAVAAALNSDVVASGSHDGNLRIWQCAENFKGLQPLCVIPLVGFVNSLQFSSSADFLVAGVGQEHRLGRWWRLKPAKNGLYIVPFRRKPPLAEGS</sequence>
<dbReference type="InterPro" id="IPR020472">
    <property type="entry name" value="WD40_PAC1"/>
</dbReference>
<evidence type="ECO:0000256" key="2">
    <source>
        <dbReference type="ARBA" id="ARBA00022574"/>
    </source>
</evidence>
<feature type="repeat" description="WD" evidence="5">
    <location>
        <begin position="472"/>
        <end position="497"/>
    </location>
</feature>
<dbReference type="SMART" id="SM00320">
    <property type="entry name" value="WD40"/>
    <property type="match status" value="5"/>
</dbReference>
<evidence type="ECO:0000256" key="4">
    <source>
        <dbReference type="ARBA" id="ARBA00023242"/>
    </source>
</evidence>
<evidence type="ECO:0000256" key="6">
    <source>
        <dbReference type="SAM" id="MobiDB-lite"/>
    </source>
</evidence>
<name>A0ABN9LGJ6_9NEOB</name>
<feature type="repeat" description="WD" evidence="5">
    <location>
        <begin position="358"/>
        <end position="399"/>
    </location>
</feature>
<dbReference type="PANTHER" id="PTHR19865:SF0">
    <property type="entry name" value="U3 SMALL NUCLEOLAR RNA-INTERACTING PROTEIN 2"/>
    <property type="match status" value="1"/>
</dbReference>
<dbReference type="SUPFAM" id="SSF50978">
    <property type="entry name" value="WD40 repeat-like"/>
    <property type="match status" value="1"/>
</dbReference>
<feature type="repeat" description="WD" evidence="5">
    <location>
        <begin position="323"/>
        <end position="357"/>
    </location>
</feature>
<dbReference type="CDD" id="cd00200">
    <property type="entry name" value="WD40"/>
    <property type="match status" value="1"/>
</dbReference>
<evidence type="ECO:0000256" key="3">
    <source>
        <dbReference type="ARBA" id="ARBA00022737"/>
    </source>
</evidence>
<evidence type="ECO:0000256" key="5">
    <source>
        <dbReference type="PROSITE-ProRule" id="PRU00221"/>
    </source>
</evidence>
<feature type="compositionally biased region" description="Basic and acidic residues" evidence="6">
    <location>
        <begin position="78"/>
        <end position="111"/>
    </location>
</feature>
<evidence type="ECO:0000313" key="8">
    <source>
        <dbReference type="Proteomes" id="UP001176940"/>
    </source>
</evidence>
<dbReference type="InterPro" id="IPR039241">
    <property type="entry name" value="Rrp9-like"/>
</dbReference>
<keyword evidence="4" id="KW-0539">Nucleus</keyword>
<comment type="caution">
    <text evidence="7">The sequence shown here is derived from an EMBL/GenBank/DDBJ whole genome shotgun (WGS) entry which is preliminary data.</text>
</comment>
<dbReference type="EMBL" id="CAUEEQ010018416">
    <property type="protein sequence ID" value="CAJ0940890.1"/>
    <property type="molecule type" value="Genomic_DNA"/>
</dbReference>
<feature type="repeat" description="WD" evidence="5">
    <location>
        <begin position="431"/>
        <end position="453"/>
    </location>
</feature>
<gene>
    <name evidence="7" type="ORF">RIMI_LOCUS9037505</name>
</gene>
<dbReference type="Gene3D" id="2.130.10.10">
    <property type="entry name" value="YVTN repeat-like/Quinoprotein amine dehydrogenase"/>
    <property type="match status" value="1"/>
</dbReference>
<dbReference type="Proteomes" id="UP001176940">
    <property type="component" value="Unassembled WGS sequence"/>
</dbReference>
<dbReference type="InterPro" id="IPR019775">
    <property type="entry name" value="WD40_repeat_CS"/>
</dbReference>
<feature type="region of interest" description="Disordered" evidence="6">
    <location>
        <begin position="69"/>
        <end position="140"/>
    </location>
</feature>
<dbReference type="Pfam" id="PF00400">
    <property type="entry name" value="WD40"/>
    <property type="match status" value="4"/>
</dbReference>
<feature type="repeat" description="WD" evidence="5">
    <location>
        <begin position="263"/>
        <end position="304"/>
    </location>
</feature>
<reference evidence="7" key="1">
    <citation type="submission" date="2023-07" db="EMBL/GenBank/DDBJ databases">
        <authorList>
            <person name="Stuckert A."/>
        </authorList>
    </citation>
    <scope>NUCLEOTIDE SEQUENCE</scope>
</reference>
<dbReference type="InterPro" id="IPR036322">
    <property type="entry name" value="WD40_repeat_dom_sf"/>
</dbReference>
<evidence type="ECO:0008006" key="9">
    <source>
        <dbReference type="Google" id="ProtNLM"/>
    </source>
</evidence>
<protein>
    <recommendedName>
        <fullName evidence="9">U3 small nucleolar RNA-interacting protein 2</fullName>
    </recommendedName>
</protein>
<keyword evidence="3" id="KW-0677">Repeat</keyword>
<keyword evidence="2 5" id="KW-0853">WD repeat</keyword>
<comment type="subcellular location">
    <subcellularLocation>
        <location evidence="1">Nucleus</location>
    </subcellularLocation>
</comment>
<keyword evidence="8" id="KW-1185">Reference proteome</keyword>
<dbReference type="InterPro" id="IPR001680">
    <property type="entry name" value="WD40_rpt"/>
</dbReference>
<dbReference type="PRINTS" id="PR00320">
    <property type="entry name" value="GPROTEINBRPT"/>
</dbReference>
<organism evidence="7 8">
    <name type="scientific">Ranitomeya imitator</name>
    <name type="common">mimic poison frog</name>
    <dbReference type="NCBI Taxonomy" id="111125"/>
    <lineage>
        <taxon>Eukaryota</taxon>
        <taxon>Metazoa</taxon>
        <taxon>Chordata</taxon>
        <taxon>Craniata</taxon>
        <taxon>Vertebrata</taxon>
        <taxon>Euteleostomi</taxon>
        <taxon>Amphibia</taxon>
        <taxon>Batrachia</taxon>
        <taxon>Anura</taxon>
        <taxon>Neobatrachia</taxon>
        <taxon>Hyloidea</taxon>
        <taxon>Dendrobatidae</taxon>
        <taxon>Dendrobatinae</taxon>
        <taxon>Ranitomeya</taxon>
    </lineage>
</organism>